<dbReference type="GO" id="GO:0005694">
    <property type="term" value="C:chromosome"/>
    <property type="evidence" value="ECO:0007669"/>
    <property type="project" value="TreeGrafter"/>
</dbReference>
<dbReference type="InterPro" id="IPR044539">
    <property type="entry name" value="Pch2-like"/>
</dbReference>
<dbReference type="GO" id="GO:0005634">
    <property type="term" value="C:nucleus"/>
    <property type="evidence" value="ECO:0007669"/>
    <property type="project" value="TreeGrafter"/>
</dbReference>
<feature type="compositionally biased region" description="Low complexity" evidence="6">
    <location>
        <begin position="354"/>
        <end position="363"/>
    </location>
</feature>
<dbReference type="PROSITE" id="PS00674">
    <property type="entry name" value="AAA"/>
    <property type="match status" value="1"/>
</dbReference>
<accession>A0A9Q9B3X4</accession>
<dbReference type="Gene3D" id="3.40.50.300">
    <property type="entry name" value="P-loop containing nucleotide triphosphate hydrolases"/>
    <property type="match status" value="1"/>
</dbReference>
<name>A0A9Q9B3X4_9PEZI</name>
<feature type="compositionally biased region" description="Polar residues" evidence="6">
    <location>
        <begin position="364"/>
        <end position="374"/>
    </location>
</feature>
<evidence type="ECO:0000256" key="5">
    <source>
        <dbReference type="RuleBase" id="RU003651"/>
    </source>
</evidence>
<evidence type="ECO:0000313" key="8">
    <source>
        <dbReference type="EMBL" id="USW57760.1"/>
    </source>
</evidence>
<dbReference type="InterPro" id="IPR003593">
    <property type="entry name" value="AAA+_ATPase"/>
</dbReference>
<dbReference type="InterPro" id="IPR003960">
    <property type="entry name" value="ATPase_AAA_CS"/>
</dbReference>
<dbReference type="AlphaFoldDB" id="A0A9Q9B3X4"/>
<sequence>MATTGLLKPTLHIEILLTSCKLPPATVQDVCTTIKQFLYDNYVALKVNHEISGYEKAACAAAIERVDIADYTGPPKDAGYYNIDEVQLDIVTYALKLNEEGRPRRRISQTEDQSNVPQARILPLPHVALKDEWNSLIYDEALPSQLLRYLNRMLGVMKQPGLNLSTFNWNRLCLLHGPPGSGKSTLCRALAQKLSIRLSGTFAQAVLVEVNTNAMLSKYFGESGKLIGNLFEKIYGMAQSSTTLICVVMDEVETIAGSREKANAGGECSDGIRATNQLLTALDRLRALPNIIVLCTSNLLTAIDPAFLDRVDIKQLIPSPSPSAIYNIFRSCLNELVRASLIDLAAVPVVARSSHGSSPSRASEQSLPSSSEQWTMLEPPSIATLAEMHIAYYDQPQAACRRVWALAQKCEGFSGRTLRRLPILGLAMWTWGGNCSLDDAVTALEAAVDQELLAKQARKV</sequence>
<gene>
    <name evidence="8" type="ORF">Slin15195_G110790</name>
</gene>
<dbReference type="EMBL" id="CP099427">
    <property type="protein sequence ID" value="USW57760.1"/>
    <property type="molecule type" value="Genomic_DNA"/>
</dbReference>
<keyword evidence="3 5" id="KW-0067">ATP-binding</keyword>
<dbReference type="GO" id="GO:0051598">
    <property type="term" value="P:meiotic recombination checkpoint signaling"/>
    <property type="evidence" value="ECO:0007669"/>
    <property type="project" value="TreeGrafter"/>
</dbReference>
<dbReference type="Pfam" id="PF23242">
    <property type="entry name" value="AAA_lid_TRIP13_C"/>
    <property type="match status" value="1"/>
</dbReference>
<dbReference type="InterPro" id="IPR003959">
    <property type="entry name" value="ATPase_AAA_core"/>
</dbReference>
<evidence type="ECO:0000259" key="7">
    <source>
        <dbReference type="SMART" id="SM00382"/>
    </source>
</evidence>
<dbReference type="SUPFAM" id="SSF52540">
    <property type="entry name" value="P-loop containing nucleoside triphosphate hydrolases"/>
    <property type="match status" value="1"/>
</dbReference>
<evidence type="ECO:0000256" key="6">
    <source>
        <dbReference type="SAM" id="MobiDB-lite"/>
    </source>
</evidence>
<keyword evidence="9" id="KW-1185">Reference proteome</keyword>
<organism evidence="8 9">
    <name type="scientific">Septoria linicola</name>
    <dbReference type="NCBI Taxonomy" id="215465"/>
    <lineage>
        <taxon>Eukaryota</taxon>
        <taxon>Fungi</taxon>
        <taxon>Dikarya</taxon>
        <taxon>Ascomycota</taxon>
        <taxon>Pezizomycotina</taxon>
        <taxon>Dothideomycetes</taxon>
        <taxon>Dothideomycetidae</taxon>
        <taxon>Mycosphaerellales</taxon>
        <taxon>Mycosphaerellaceae</taxon>
        <taxon>Septoria</taxon>
    </lineage>
</organism>
<feature type="domain" description="AAA+ ATPase" evidence="7">
    <location>
        <begin position="169"/>
        <end position="321"/>
    </location>
</feature>
<dbReference type="SMART" id="SM00382">
    <property type="entry name" value="AAA"/>
    <property type="match status" value="1"/>
</dbReference>
<evidence type="ECO:0000313" key="9">
    <source>
        <dbReference type="Proteomes" id="UP001056384"/>
    </source>
</evidence>
<keyword evidence="2 5" id="KW-0547">Nucleotide-binding</keyword>
<dbReference type="Pfam" id="PF00004">
    <property type="entry name" value="AAA"/>
    <property type="match status" value="1"/>
</dbReference>
<dbReference type="Pfam" id="PF23563">
    <property type="entry name" value="TRIP13_N"/>
    <property type="match status" value="1"/>
</dbReference>
<dbReference type="GO" id="GO:0016887">
    <property type="term" value="F:ATP hydrolysis activity"/>
    <property type="evidence" value="ECO:0007669"/>
    <property type="project" value="InterPro"/>
</dbReference>
<dbReference type="InterPro" id="IPR027417">
    <property type="entry name" value="P-loop_NTPase"/>
</dbReference>
<reference evidence="8" key="1">
    <citation type="submission" date="2022-06" db="EMBL/GenBank/DDBJ databases">
        <title>Complete genome sequences of two strains of the flax pathogen Septoria linicola.</title>
        <authorList>
            <person name="Lapalu N."/>
            <person name="Simon A."/>
            <person name="Demenou B."/>
            <person name="Paumier D."/>
            <person name="Guillot M.-P."/>
            <person name="Gout L."/>
            <person name="Valade R."/>
        </authorList>
    </citation>
    <scope>NUCLEOTIDE SEQUENCE</scope>
    <source>
        <strain evidence="8">SE15195</strain>
    </source>
</reference>
<evidence type="ECO:0000256" key="1">
    <source>
        <dbReference type="ARBA" id="ARBA00007271"/>
    </source>
</evidence>
<comment type="similarity">
    <text evidence="1">Belongs to the AAA ATPase family. PCH2 subfamily.</text>
</comment>
<proteinExistence type="inferred from homology"/>
<dbReference type="InterPro" id="IPR058249">
    <property type="entry name" value="Pch2_C"/>
</dbReference>
<dbReference type="GO" id="GO:0005524">
    <property type="term" value="F:ATP binding"/>
    <property type="evidence" value="ECO:0007669"/>
    <property type="project" value="UniProtKB-KW"/>
</dbReference>
<evidence type="ECO:0000256" key="4">
    <source>
        <dbReference type="ARBA" id="ARBA00023254"/>
    </source>
</evidence>
<dbReference type="PANTHER" id="PTHR45991:SF1">
    <property type="entry name" value="PACHYTENE CHECKPOINT PROTEIN 2 HOMOLOG"/>
    <property type="match status" value="1"/>
</dbReference>
<evidence type="ECO:0000256" key="2">
    <source>
        <dbReference type="ARBA" id="ARBA00022741"/>
    </source>
</evidence>
<dbReference type="PANTHER" id="PTHR45991">
    <property type="entry name" value="PACHYTENE CHECKPOINT PROTEIN 2"/>
    <property type="match status" value="1"/>
</dbReference>
<evidence type="ECO:0000256" key="3">
    <source>
        <dbReference type="ARBA" id="ARBA00022840"/>
    </source>
</evidence>
<feature type="region of interest" description="Disordered" evidence="6">
    <location>
        <begin position="354"/>
        <end position="374"/>
    </location>
</feature>
<keyword evidence="4" id="KW-0469">Meiosis</keyword>
<dbReference type="GO" id="GO:0007131">
    <property type="term" value="P:reciprocal meiotic recombination"/>
    <property type="evidence" value="ECO:0007669"/>
    <property type="project" value="TreeGrafter"/>
</dbReference>
<protein>
    <submittedName>
        <fullName evidence="8">Pachytene checkpoint protein</fullName>
    </submittedName>
</protein>
<dbReference type="Proteomes" id="UP001056384">
    <property type="component" value="Chromosome 10"/>
</dbReference>